<feature type="domain" description="EAL" evidence="1">
    <location>
        <begin position="405"/>
        <end position="638"/>
    </location>
</feature>
<dbReference type="Gene3D" id="3.20.20.450">
    <property type="entry name" value="EAL domain"/>
    <property type="match status" value="1"/>
</dbReference>
<dbReference type="InterPro" id="IPR043128">
    <property type="entry name" value="Rev_trsase/Diguanyl_cyclase"/>
</dbReference>
<dbReference type="EMBL" id="PQVH01000015">
    <property type="protein sequence ID" value="TFW69722.1"/>
    <property type="molecule type" value="Genomic_DNA"/>
</dbReference>
<dbReference type="PANTHER" id="PTHR33121:SF79">
    <property type="entry name" value="CYCLIC DI-GMP PHOSPHODIESTERASE PDED-RELATED"/>
    <property type="match status" value="1"/>
</dbReference>
<dbReference type="Gene3D" id="3.30.70.270">
    <property type="match status" value="1"/>
</dbReference>
<dbReference type="InterPro" id="IPR050706">
    <property type="entry name" value="Cyclic-di-GMP_PDE-like"/>
</dbReference>
<dbReference type="SMART" id="SM00052">
    <property type="entry name" value="EAL"/>
    <property type="match status" value="1"/>
</dbReference>
<dbReference type="SMART" id="SM00267">
    <property type="entry name" value="GGDEF"/>
    <property type="match status" value="1"/>
</dbReference>
<dbReference type="InterPro" id="IPR035919">
    <property type="entry name" value="EAL_sf"/>
</dbReference>
<evidence type="ECO:0000313" key="3">
    <source>
        <dbReference type="Proteomes" id="UP000297706"/>
    </source>
</evidence>
<sequence>MSLIKQLWLAIILILALASSGSFILSTLSSKQYLEKQLQMKNNDNAVTLALSMTQLPKDPVTLDLLLSAQFDSGYYQYIALLDTNGKPLSERVNKNLTTHAPQWFINAIPLQVEPGIADIQEGWAQFGTLKLESNTTFAYNKLWDSTIQIALWVMLIGLISCYLAGQLLKKILKPLDDVVDQAQAIGESRFIMINVPKTKEFKSVVNAMNTLSNRVKKTVTEESARLEELRFDNNYDHVTGLMNHDYFVKKVNASISHEEYFNEGVMVITRILNIAEIDQKLGYKETNQLLKIIADALQHLCEQNTALSASRLSGADFSVFSNQPADCYSLGTTINSVFEKVSNITGQDILVNFLTISARITRSDSAEHIINSVHHVLDDIGTEASNNLHVINSGELGQYQDHNLQEWKSLLTSALDNKRIKLESYAVVNQVGDLIHYESPVRLQLASDGKWFCAGEFITWADKLDLINRVDELVLQTAVNSLAHGAMPIGLNISASAICNPAFIDAAMTTIKQQIQIADKLYFEVPEQSAFDHLPEFRKFCVAVKALGCKVGIEHVGTRISRLGELHDIGLDYIKIDASVIRDINKNEANKTLLRGLCMIAHSIGVIAIAEGVQNNDEINALKLLGIDGMTGPGISL</sequence>
<dbReference type="OrthoDB" id="5894408at2"/>
<accession>A0A4Y9VN91</accession>
<dbReference type="Pfam" id="PF00563">
    <property type="entry name" value="EAL"/>
    <property type="match status" value="1"/>
</dbReference>
<dbReference type="GO" id="GO:0071111">
    <property type="term" value="F:cyclic-guanylate-specific phosphodiesterase activity"/>
    <property type="evidence" value="ECO:0007669"/>
    <property type="project" value="InterPro"/>
</dbReference>
<name>A0A4Y9VN91_9PROT</name>
<dbReference type="Pfam" id="PF00990">
    <property type="entry name" value="GGDEF"/>
    <property type="match status" value="1"/>
</dbReference>
<dbReference type="InterPro" id="IPR032244">
    <property type="entry name" value="LapD_MoxY_N"/>
</dbReference>
<dbReference type="InterPro" id="IPR029787">
    <property type="entry name" value="Nucleotide_cyclase"/>
</dbReference>
<dbReference type="PROSITE" id="PS50883">
    <property type="entry name" value="EAL"/>
    <property type="match status" value="1"/>
</dbReference>
<dbReference type="InterPro" id="IPR000160">
    <property type="entry name" value="GGDEF_dom"/>
</dbReference>
<reference evidence="2 3" key="1">
    <citation type="submission" date="2018-02" db="EMBL/GenBank/DDBJ databases">
        <title>A novel lanthanide dependent methylotroph, Methylotenera sp. La3113.</title>
        <authorList>
            <person name="Lv H."/>
            <person name="Tani A."/>
        </authorList>
    </citation>
    <scope>NUCLEOTIDE SEQUENCE [LARGE SCALE GENOMIC DNA]</scope>
    <source>
        <strain evidence="2 3">La3113</strain>
    </source>
</reference>
<dbReference type="Pfam" id="PF16448">
    <property type="entry name" value="LapD_MoxY_N"/>
    <property type="match status" value="1"/>
</dbReference>
<proteinExistence type="predicted"/>
<dbReference type="AlphaFoldDB" id="A0A4Y9VN91"/>
<dbReference type="PANTHER" id="PTHR33121">
    <property type="entry name" value="CYCLIC DI-GMP PHOSPHODIESTERASE PDEF"/>
    <property type="match status" value="1"/>
</dbReference>
<evidence type="ECO:0000313" key="2">
    <source>
        <dbReference type="EMBL" id="TFW69722.1"/>
    </source>
</evidence>
<evidence type="ECO:0000259" key="1">
    <source>
        <dbReference type="PROSITE" id="PS50883"/>
    </source>
</evidence>
<protein>
    <submittedName>
        <fullName evidence="2">GGDEF domain-containing protein</fullName>
    </submittedName>
</protein>
<organism evidence="2 3">
    <name type="scientific">Methylotenera oryzisoli</name>
    <dbReference type="NCBI Taxonomy" id="2080758"/>
    <lineage>
        <taxon>Bacteria</taxon>
        <taxon>Pseudomonadati</taxon>
        <taxon>Pseudomonadota</taxon>
        <taxon>Betaproteobacteria</taxon>
        <taxon>Nitrosomonadales</taxon>
        <taxon>Methylophilaceae</taxon>
        <taxon>Methylotenera</taxon>
    </lineage>
</organism>
<dbReference type="SUPFAM" id="SSF141868">
    <property type="entry name" value="EAL domain-like"/>
    <property type="match status" value="1"/>
</dbReference>
<dbReference type="SUPFAM" id="SSF55073">
    <property type="entry name" value="Nucleotide cyclase"/>
    <property type="match status" value="1"/>
</dbReference>
<keyword evidence="3" id="KW-1185">Reference proteome</keyword>
<dbReference type="RefSeq" id="WP_135278835.1">
    <property type="nucleotide sequence ID" value="NZ_PQVH01000015.1"/>
</dbReference>
<comment type="caution">
    <text evidence="2">The sequence shown here is derived from an EMBL/GenBank/DDBJ whole genome shotgun (WGS) entry which is preliminary data.</text>
</comment>
<dbReference type="Proteomes" id="UP000297706">
    <property type="component" value="Unassembled WGS sequence"/>
</dbReference>
<gene>
    <name evidence="2" type="ORF">C3Y98_12035</name>
</gene>
<dbReference type="InterPro" id="IPR001633">
    <property type="entry name" value="EAL_dom"/>
</dbReference>
<dbReference type="Gene3D" id="3.30.110.200">
    <property type="match status" value="1"/>
</dbReference>
<dbReference type="InterPro" id="IPR042461">
    <property type="entry name" value="LapD_MoxY_peri_C"/>
</dbReference>
<dbReference type="CDD" id="cd01948">
    <property type="entry name" value="EAL"/>
    <property type="match status" value="1"/>
</dbReference>
<dbReference type="Gene3D" id="6.20.270.20">
    <property type="entry name" value="LapD/MoxY periplasmic domain"/>
    <property type="match status" value="1"/>
</dbReference>